<sequence>MVSPALHGYFSRMKGQRHDPSKLKTTQKPPTRPVVLLSSFIASFIGIAIVSSLTYNAQWFMDRDVPVMAGSFGASAVLIYGAIESPLSQPRNVIGGHIMSSLIGVSLYKLFSLMSAESFARLHWLLCSLSVSVALFCMQLTHTVHPPAGATALIAVSGGPTIFNLGYWYVLCPVALGVSLLMVVAMLVNNVARKYPSYWWNPKTRMVTVVDQDMATTLADYMPSKDEDEDEDENREENNKAGDGGDVSGSKLGDSSRSSTTVNDLTDPNSTLHAAGASHTPPHGARYHHPAQFSVYYGGEQHKELKDGERMQENNGSSISDKDLEQGRHQDHTKHSSIVIEKRGSPHPSHGTTASENEYRATIERLQLRIRELENQLTSTNK</sequence>
<feature type="transmembrane region" description="Helical" evidence="2">
    <location>
        <begin position="123"/>
        <end position="145"/>
    </location>
</feature>
<name>A0A9P8A818_MORAP</name>
<dbReference type="Pfam" id="PF04982">
    <property type="entry name" value="TM_HPP"/>
    <property type="match status" value="1"/>
</dbReference>
<keyword evidence="2" id="KW-0812">Transmembrane</keyword>
<feature type="compositionally biased region" description="Basic and acidic residues" evidence="1">
    <location>
        <begin position="320"/>
        <end position="344"/>
    </location>
</feature>
<proteinExistence type="predicted"/>
<feature type="transmembrane region" description="Helical" evidence="2">
    <location>
        <begin position="34"/>
        <end position="53"/>
    </location>
</feature>
<feature type="domain" description="HPP transmembrane region" evidence="3">
    <location>
        <begin position="31"/>
        <end position="196"/>
    </location>
</feature>
<feature type="transmembrane region" description="Helical" evidence="2">
    <location>
        <begin position="94"/>
        <end position="111"/>
    </location>
</feature>
<feature type="compositionally biased region" description="Polar residues" evidence="1">
    <location>
        <begin position="260"/>
        <end position="272"/>
    </location>
</feature>
<feature type="compositionally biased region" description="Acidic residues" evidence="1">
    <location>
        <begin position="226"/>
        <end position="235"/>
    </location>
</feature>
<keyword evidence="2" id="KW-0472">Membrane</keyword>
<feature type="transmembrane region" description="Helical" evidence="2">
    <location>
        <begin position="65"/>
        <end position="82"/>
    </location>
</feature>
<evidence type="ECO:0000259" key="3">
    <source>
        <dbReference type="Pfam" id="PF04982"/>
    </source>
</evidence>
<keyword evidence="2" id="KW-1133">Transmembrane helix</keyword>
<organism evidence="4 5">
    <name type="scientific">Mortierella alpina</name>
    <name type="common">Oleaginous fungus</name>
    <name type="synonym">Mortierella renispora</name>
    <dbReference type="NCBI Taxonomy" id="64518"/>
    <lineage>
        <taxon>Eukaryota</taxon>
        <taxon>Fungi</taxon>
        <taxon>Fungi incertae sedis</taxon>
        <taxon>Mucoromycota</taxon>
        <taxon>Mortierellomycotina</taxon>
        <taxon>Mortierellomycetes</taxon>
        <taxon>Mortierellales</taxon>
        <taxon>Mortierellaceae</taxon>
        <taxon>Mortierella</taxon>
    </lineage>
</organism>
<gene>
    <name evidence="4" type="ORF">KVV02_003491</name>
</gene>
<evidence type="ECO:0000256" key="2">
    <source>
        <dbReference type="SAM" id="Phobius"/>
    </source>
</evidence>
<reference evidence="4" key="1">
    <citation type="submission" date="2021-07" db="EMBL/GenBank/DDBJ databases">
        <title>Draft genome of Mortierella alpina, strain LL118, isolated from an aspen leaf litter sample.</title>
        <authorList>
            <person name="Yang S."/>
            <person name="Vinatzer B.A."/>
        </authorList>
    </citation>
    <scope>NUCLEOTIDE SEQUENCE</scope>
    <source>
        <strain evidence="4">LL118</strain>
    </source>
</reference>
<accession>A0A9P8A818</accession>
<dbReference type="PANTHER" id="PTHR33741:SF5">
    <property type="entry name" value="TRANSMEMBRANE PROTEIN DDB_G0269096-RELATED"/>
    <property type="match status" value="1"/>
</dbReference>
<dbReference type="PANTHER" id="PTHR33741">
    <property type="entry name" value="TRANSMEMBRANE PROTEIN DDB_G0269096-RELATED"/>
    <property type="match status" value="1"/>
</dbReference>
<dbReference type="InterPro" id="IPR007065">
    <property type="entry name" value="HPP"/>
</dbReference>
<comment type="caution">
    <text evidence="4">The sequence shown here is derived from an EMBL/GenBank/DDBJ whole genome shotgun (WGS) entry which is preliminary data.</text>
</comment>
<feature type="region of interest" description="Disordered" evidence="1">
    <location>
        <begin position="303"/>
        <end position="360"/>
    </location>
</feature>
<evidence type="ECO:0000256" key="1">
    <source>
        <dbReference type="SAM" id="MobiDB-lite"/>
    </source>
</evidence>
<dbReference type="AlphaFoldDB" id="A0A9P8A818"/>
<feature type="compositionally biased region" description="Basic and acidic residues" evidence="1">
    <location>
        <begin position="303"/>
        <end position="312"/>
    </location>
</feature>
<feature type="compositionally biased region" description="Low complexity" evidence="1">
    <location>
        <begin position="248"/>
        <end position="259"/>
    </location>
</feature>
<dbReference type="InterPro" id="IPR058581">
    <property type="entry name" value="TM_HPP"/>
</dbReference>
<dbReference type="EMBL" id="JAIFTL010000080">
    <property type="protein sequence ID" value="KAG9324012.1"/>
    <property type="molecule type" value="Genomic_DNA"/>
</dbReference>
<dbReference type="Proteomes" id="UP000717515">
    <property type="component" value="Unassembled WGS sequence"/>
</dbReference>
<evidence type="ECO:0000313" key="5">
    <source>
        <dbReference type="Proteomes" id="UP000717515"/>
    </source>
</evidence>
<feature type="region of interest" description="Disordered" evidence="1">
    <location>
        <begin position="222"/>
        <end position="288"/>
    </location>
</feature>
<feature type="transmembrane region" description="Helical" evidence="2">
    <location>
        <begin position="165"/>
        <end position="188"/>
    </location>
</feature>
<protein>
    <recommendedName>
        <fullName evidence="3">HPP transmembrane region domain-containing protein</fullName>
    </recommendedName>
</protein>
<evidence type="ECO:0000313" key="4">
    <source>
        <dbReference type="EMBL" id="KAG9324012.1"/>
    </source>
</evidence>